<dbReference type="PANTHER" id="PTHR31500:SF45">
    <property type="entry name" value="AT-HOOK MOTIF NUCLEAR-LOCALIZED PROTEIN"/>
    <property type="match status" value="1"/>
</dbReference>
<evidence type="ECO:0000256" key="6">
    <source>
        <dbReference type="SAM" id="MobiDB-lite"/>
    </source>
</evidence>
<keyword evidence="3 5" id="KW-0804">Transcription</keyword>
<evidence type="ECO:0000256" key="4">
    <source>
        <dbReference type="ARBA" id="ARBA00023242"/>
    </source>
</evidence>
<comment type="domain">
    <text evidence="5">The PPC domain mediates interactions between AHL proteins.</text>
</comment>
<evidence type="ECO:0000256" key="5">
    <source>
        <dbReference type="RuleBase" id="RU367031"/>
    </source>
</evidence>
<organism evidence="8">
    <name type="scientific">Cucumis melo</name>
    <name type="common">Muskmelon</name>
    <dbReference type="NCBI Taxonomy" id="3656"/>
    <lineage>
        <taxon>Eukaryota</taxon>
        <taxon>Viridiplantae</taxon>
        <taxon>Streptophyta</taxon>
        <taxon>Embryophyta</taxon>
        <taxon>Tracheophyta</taxon>
        <taxon>Spermatophyta</taxon>
        <taxon>Magnoliopsida</taxon>
        <taxon>eudicotyledons</taxon>
        <taxon>Gunneridae</taxon>
        <taxon>Pentapetalae</taxon>
        <taxon>rosids</taxon>
        <taxon>fabids</taxon>
        <taxon>Cucurbitales</taxon>
        <taxon>Cucurbitaceae</taxon>
        <taxon>Benincaseae</taxon>
        <taxon>Cucumis</taxon>
    </lineage>
</organism>
<dbReference type="InterPro" id="IPR005175">
    <property type="entry name" value="PPC_dom"/>
</dbReference>
<reference evidence="8" key="1">
    <citation type="submission" date="2023-03" db="UniProtKB">
        <authorList>
            <consortium name="EnsemblPlants"/>
        </authorList>
    </citation>
    <scope>IDENTIFICATION</scope>
</reference>
<evidence type="ECO:0000256" key="2">
    <source>
        <dbReference type="ARBA" id="ARBA00023125"/>
    </source>
</evidence>
<proteinExistence type="predicted"/>
<comment type="function">
    <text evidence="5">Transcription factor that specifically binds AT-rich DNA sequences related to the nuclear matrix attachment regions (MARs).</text>
</comment>
<sequence>LLFKTYQLKTIEFKSKNSEVSKQSITLLTDKQFDHSSTFSSMEPQNRRNFTVKHESPDSDNVADGEQRSIGDEAIDEEDRLGESAGGKTVTMKKIKGRPRKNDAVNGQNPSSSADSQTIPKPPLGHPPGFGKLQVLASLGGYAWETFGGDFTPHLILVAPKENIVNRISKFSIPQSRTVCIISAIGSVSSVIIYDPNSVASTLKFEGMFEILQLSGWSYEGDGIKSMTISFSKSDGNQVFGGVVASSIIAATPVQILSFEI</sequence>
<dbReference type="SUPFAM" id="SSF117856">
    <property type="entry name" value="AF0104/ALDC/Ptd012-like"/>
    <property type="match status" value="1"/>
</dbReference>
<evidence type="ECO:0000313" key="8">
    <source>
        <dbReference type="EnsemblPlants" id="MELO3C021459.2.1"/>
    </source>
</evidence>
<feature type="region of interest" description="Disordered" evidence="6">
    <location>
        <begin position="36"/>
        <end position="127"/>
    </location>
</feature>
<dbReference type="Gene3D" id="3.30.1330.80">
    <property type="entry name" value="Hypothetical protein, similar to alpha- acetolactate decarboxylase, domain 2"/>
    <property type="match status" value="1"/>
</dbReference>
<dbReference type="AlphaFoldDB" id="A0A9I9DNZ0"/>
<feature type="domain" description="PPC" evidence="7">
    <location>
        <begin position="148"/>
        <end position="261"/>
    </location>
</feature>
<evidence type="ECO:0000256" key="3">
    <source>
        <dbReference type="ARBA" id="ARBA00023163"/>
    </source>
</evidence>
<dbReference type="PANTHER" id="PTHR31500">
    <property type="entry name" value="AT-HOOK MOTIF NUCLEAR-LOCALIZED PROTEIN 9"/>
    <property type="match status" value="1"/>
</dbReference>
<dbReference type="GO" id="GO:0005634">
    <property type="term" value="C:nucleus"/>
    <property type="evidence" value="ECO:0007669"/>
    <property type="project" value="UniProtKB-SubCell"/>
</dbReference>
<keyword evidence="2 5" id="KW-0238">DNA-binding</keyword>
<keyword evidence="4 5" id="KW-0539">Nucleus</keyword>
<feature type="compositionally biased region" description="Polar residues" evidence="6">
    <location>
        <begin position="105"/>
        <end position="119"/>
    </location>
</feature>
<evidence type="ECO:0000256" key="1">
    <source>
        <dbReference type="ARBA" id="ARBA00023015"/>
    </source>
</evidence>
<protein>
    <recommendedName>
        <fullName evidence="5">AT-hook motif nuclear-localized protein</fullName>
    </recommendedName>
</protein>
<dbReference type="EnsemblPlants" id="MELO3C021459.2.1">
    <property type="protein sequence ID" value="MELO3C021459.2.1"/>
    <property type="gene ID" value="MELO3C021459.2"/>
</dbReference>
<keyword evidence="1 5" id="KW-0805">Transcription regulation</keyword>
<dbReference type="Pfam" id="PF03479">
    <property type="entry name" value="PCC"/>
    <property type="match status" value="1"/>
</dbReference>
<dbReference type="InterPro" id="IPR039605">
    <property type="entry name" value="AHL"/>
</dbReference>
<dbReference type="PROSITE" id="PS51742">
    <property type="entry name" value="PPC"/>
    <property type="match status" value="1"/>
</dbReference>
<accession>A0A9I9DNZ0</accession>
<dbReference type="GO" id="GO:0003680">
    <property type="term" value="F:minor groove of adenine-thymine-rich DNA binding"/>
    <property type="evidence" value="ECO:0007669"/>
    <property type="project" value="UniProtKB-UniRule"/>
</dbReference>
<evidence type="ECO:0000259" key="7">
    <source>
        <dbReference type="PROSITE" id="PS51742"/>
    </source>
</evidence>
<name>A0A9I9DNZ0_CUCME</name>
<feature type="compositionally biased region" description="Polar residues" evidence="6">
    <location>
        <begin position="36"/>
        <end position="49"/>
    </location>
</feature>
<dbReference type="Gramene" id="MELO3C021459.2.1">
    <property type="protein sequence ID" value="MELO3C021459.2.1"/>
    <property type="gene ID" value="MELO3C021459.2"/>
</dbReference>
<comment type="subcellular location">
    <subcellularLocation>
        <location evidence="5">Nucleus</location>
    </subcellularLocation>
</comment>
<dbReference type="CDD" id="cd11378">
    <property type="entry name" value="DUF296"/>
    <property type="match status" value="1"/>
</dbReference>